<organism evidence="8 9">
    <name type="scientific">Symbiodinium pilosum</name>
    <name type="common">Dinoflagellate</name>
    <dbReference type="NCBI Taxonomy" id="2952"/>
    <lineage>
        <taxon>Eukaryota</taxon>
        <taxon>Sar</taxon>
        <taxon>Alveolata</taxon>
        <taxon>Dinophyceae</taxon>
        <taxon>Suessiales</taxon>
        <taxon>Symbiodiniaceae</taxon>
        <taxon>Symbiodinium</taxon>
    </lineage>
</organism>
<protein>
    <submittedName>
        <fullName evidence="8">KIF13B protein</fullName>
    </submittedName>
</protein>
<dbReference type="PANTHER" id="PTHR47968">
    <property type="entry name" value="CENTROMERE PROTEIN E"/>
    <property type="match status" value="1"/>
</dbReference>
<evidence type="ECO:0000259" key="7">
    <source>
        <dbReference type="PROSITE" id="PS50067"/>
    </source>
</evidence>
<proteinExistence type="inferred from homology"/>
<dbReference type="SUPFAM" id="SSF52540">
    <property type="entry name" value="P-loop containing nucleoside triphosphate hydrolases"/>
    <property type="match status" value="1"/>
</dbReference>
<keyword evidence="1" id="KW-0493">Microtubule</keyword>
<feature type="binding site" evidence="4">
    <location>
        <begin position="41"/>
        <end position="48"/>
    </location>
    <ligand>
        <name>ATP</name>
        <dbReference type="ChEBI" id="CHEBI:30616"/>
    </ligand>
</feature>
<dbReference type="InterPro" id="IPR027417">
    <property type="entry name" value="P-loop_NTPase"/>
</dbReference>
<dbReference type="GO" id="GO:0005874">
    <property type="term" value="C:microtubule"/>
    <property type="evidence" value="ECO:0007669"/>
    <property type="project" value="UniProtKB-KW"/>
</dbReference>
<dbReference type="GO" id="GO:0003777">
    <property type="term" value="F:microtubule motor activity"/>
    <property type="evidence" value="ECO:0007669"/>
    <property type="project" value="InterPro"/>
</dbReference>
<evidence type="ECO:0000313" key="8">
    <source>
        <dbReference type="EMBL" id="CAE7638805.1"/>
    </source>
</evidence>
<feature type="region of interest" description="Disordered" evidence="6">
    <location>
        <begin position="231"/>
        <end position="300"/>
    </location>
</feature>
<evidence type="ECO:0000313" key="9">
    <source>
        <dbReference type="Proteomes" id="UP000649617"/>
    </source>
</evidence>
<feature type="domain" description="Kinesin motor" evidence="7">
    <location>
        <begin position="1"/>
        <end position="359"/>
    </location>
</feature>
<feature type="coiled-coil region" evidence="5">
    <location>
        <begin position="397"/>
        <end position="438"/>
    </location>
</feature>
<dbReference type="Gene3D" id="6.10.250.2520">
    <property type="match status" value="1"/>
</dbReference>
<dbReference type="InterPro" id="IPR001752">
    <property type="entry name" value="Kinesin_motor_dom"/>
</dbReference>
<accession>A0A812VRJ9</accession>
<dbReference type="InterPro" id="IPR027640">
    <property type="entry name" value="Kinesin-like_fam"/>
</dbReference>
<sequence length="585" mass="65550">MDSTDPKGKSFVGQEKCYQLMAGKMIDHAFNGYSTCLFCYGQTGTGKTFTIMGNQNPQSEQGLLLRFMSDMYRQVDALLEKEGCQIQCRVQIVEVYNEKVRDLLNESSPQNPEVHVHPKLGVYLKHTLDLPANSLEACLSLIEEARSRQSFAATAMNSKSSRGHTVYKLSLEKHGGSDNTVLTSEVYFVDLAGRENERTTKVKGERLVELSFINRSLMWLSQCIHALGNAEPSKRRQSLGEADQLSPKEKLNGDAAGRRQSLLDKKVKGDRRPTDVSRERASTISEDSDATPHHKNKTLNGKGVDAKMARFRNSKLTLLLANALNGNSKTSVICTLSPAQQNADESLTTLNFATSLKHVKVQARAATFVDKDALISGLQREVQGLRERLSSEAAPGLEELKSELEVANGMLEKYRESWQEKIEENEKLREQRNNALRKLGVARFRMAVRSLSPGDIAEPSSRQSSKSPHMRSENMRLEWPDDCPHLASYSDDPQINGRFCFALSEIGFEYLGCCSDLWYRFSWSWKFIPRVCFNFNSGTAWAPHPPVISSCHRGRASPLDAALYGWMRLGQKAVEFYVFVSAEAP</sequence>
<dbReference type="Pfam" id="PF00225">
    <property type="entry name" value="Kinesin"/>
    <property type="match status" value="2"/>
</dbReference>
<dbReference type="InterPro" id="IPR036961">
    <property type="entry name" value="Kinesin_motor_dom_sf"/>
</dbReference>
<keyword evidence="2 5" id="KW-0175">Coiled coil</keyword>
<evidence type="ECO:0000256" key="6">
    <source>
        <dbReference type="SAM" id="MobiDB-lite"/>
    </source>
</evidence>
<comment type="caution">
    <text evidence="8">The sequence shown here is derived from an EMBL/GenBank/DDBJ whole genome shotgun (WGS) entry which is preliminary data.</text>
</comment>
<evidence type="ECO:0000256" key="4">
    <source>
        <dbReference type="PROSITE-ProRule" id="PRU00283"/>
    </source>
</evidence>
<dbReference type="GO" id="GO:0005524">
    <property type="term" value="F:ATP binding"/>
    <property type="evidence" value="ECO:0007669"/>
    <property type="project" value="UniProtKB-UniRule"/>
</dbReference>
<keyword evidence="3 4" id="KW-0505">Motor protein</keyword>
<dbReference type="EMBL" id="CAJNIZ010042809">
    <property type="protein sequence ID" value="CAE7638805.1"/>
    <property type="molecule type" value="Genomic_DNA"/>
</dbReference>
<keyword evidence="4" id="KW-0067">ATP-binding</keyword>
<dbReference type="AlphaFoldDB" id="A0A812VRJ9"/>
<evidence type="ECO:0000256" key="3">
    <source>
        <dbReference type="ARBA" id="ARBA00023175"/>
    </source>
</evidence>
<keyword evidence="9" id="KW-1185">Reference proteome</keyword>
<dbReference type="Gene3D" id="3.40.850.10">
    <property type="entry name" value="Kinesin motor domain"/>
    <property type="match status" value="1"/>
</dbReference>
<keyword evidence="4" id="KW-0547">Nucleotide-binding</keyword>
<evidence type="ECO:0000256" key="5">
    <source>
        <dbReference type="SAM" id="Coils"/>
    </source>
</evidence>
<dbReference type="PRINTS" id="PR00380">
    <property type="entry name" value="KINESINHEAVY"/>
</dbReference>
<dbReference type="PANTHER" id="PTHR47968:SF36">
    <property type="entry name" value="KINESIN HEAVY CHAIN ISOFORM X1"/>
    <property type="match status" value="1"/>
</dbReference>
<dbReference type="GO" id="GO:0007018">
    <property type="term" value="P:microtubule-based movement"/>
    <property type="evidence" value="ECO:0007669"/>
    <property type="project" value="InterPro"/>
</dbReference>
<gene>
    <name evidence="8" type="primary">KIF13B</name>
    <name evidence="8" type="ORF">SPIL2461_LOCUS16890</name>
</gene>
<feature type="compositionally biased region" description="Basic and acidic residues" evidence="6">
    <location>
        <begin position="261"/>
        <end position="281"/>
    </location>
</feature>
<dbReference type="OrthoDB" id="421878at2759"/>
<reference evidence="8" key="1">
    <citation type="submission" date="2021-02" db="EMBL/GenBank/DDBJ databases">
        <authorList>
            <person name="Dougan E. K."/>
            <person name="Rhodes N."/>
            <person name="Thang M."/>
            <person name="Chan C."/>
        </authorList>
    </citation>
    <scope>NUCLEOTIDE SEQUENCE</scope>
</reference>
<dbReference type="PROSITE" id="PS50067">
    <property type="entry name" value="KINESIN_MOTOR_2"/>
    <property type="match status" value="1"/>
</dbReference>
<dbReference type="SMART" id="SM00129">
    <property type="entry name" value="KISc"/>
    <property type="match status" value="1"/>
</dbReference>
<name>A0A812VRJ9_SYMPI</name>
<feature type="region of interest" description="Disordered" evidence="6">
    <location>
        <begin position="453"/>
        <end position="473"/>
    </location>
</feature>
<comment type="similarity">
    <text evidence="4">Belongs to the TRAFAC class myosin-kinesin ATPase superfamily. Kinesin family.</text>
</comment>
<dbReference type="GO" id="GO:0008017">
    <property type="term" value="F:microtubule binding"/>
    <property type="evidence" value="ECO:0007669"/>
    <property type="project" value="InterPro"/>
</dbReference>
<evidence type="ECO:0000256" key="1">
    <source>
        <dbReference type="ARBA" id="ARBA00022701"/>
    </source>
</evidence>
<dbReference type="Proteomes" id="UP000649617">
    <property type="component" value="Unassembled WGS sequence"/>
</dbReference>
<evidence type="ECO:0000256" key="2">
    <source>
        <dbReference type="ARBA" id="ARBA00023054"/>
    </source>
</evidence>